<accession>A0A942UHU9</accession>
<dbReference type="CDD" id="cd01174">
    <property type="entry name" value="ribokinase"/>
    <property type="match status" value="1"/>
</dbReference>
<feature type="binding site" evidence="12">
    <location>
        <begin position="39"/>
        <end position="43"/>
    </location>
    <ligand>
        <name>substrate</name>
    </ligand>
</feature>
<sequence length="307" mass="32585">MGKVAILGSYVVDLASLVDRLPIPGETLLGSRFMIGPGGKGSNQAIAAGRLGSEVFMIGRVGNDFFGQMAIDNFRREGINIDHVAIDPISETGTAQILVGQDSENMIVVVPGANSKVEIEHVNNARAVIQGTDIFLTQFELGMKTVEYGIETAFNLKKLVIVNPAPAQPLTREIFPLVSIMTPNETELQSLTNMPVDEIEQVEKAAKALRNLGVDQVVVTLGRKGALLVNESTVQHSVGLSVNAVDTTGAGDAFNGGLVTALAEGKHIKEAIVFANKVAALSVQRHGTAPSMPLRSEVESLDHISNK</sequence>
<keyword evidence="15" id="KW-1185">Reference proteome</keyword>
<evidence type="ECO:0000256" key="12">
    <source>
        <dbReference type="HAMAP-Rule" id="MF_01987"/>
    </source>
</evidence>
<reference evidence="14 15" key="1">
    <citation type="submission" date="2021-05" db="EMBL/GenBank/DDBJ databases">
        <title>Novel Bacillus species.</title>
        <authorList>
            <person name="Liu G."/>
        </authorList>
    </citation>
    <scope>NUCLEOTIDE SEQUENCE [LARGE SCALE GENOMIC DNA]</scope>
    <source>
        <strain evidence="14 15">FJAT-49682</strain>
    </source>
</reference>
<evidence type="ECO:0000313" key="14">
    <source>
        <dbReference type="EMBL" id="MBS4221740.1"/>
    </source>
</evidence>
<feature type="binding site" evidence="12">
    <location>
        <position position="184"/>
    </location>
    <ligand>
        <name>ATP</name>
        <dbReference type="ChEBI" id="CHEBI:30616"/>
    </ligand>
</feature>
<dbReference type="PROSITE" id="PS00584">
    <property type="entry name" value="PFKB_KINASES_2"/>
    <property type="match status" value="1"/>
</dbReference>
<gene>
    <name evidence="12 14" type="primary">rbsK</name>
    <name evidence="14" type="ORF">KHA91_03060</name>
</gene>
<dbReference type="GO" id="GO:0019303">
    <property type="term" value="P:D-ribose catabolic process"/>
    <property type="evidence" value="ECO:0007669"/>
    <property type="project" value="UniProtKB-UniRule"/>
</dbReference>
<evidence type="ECO:0000256" key="5">
    <source>
        <dbReference type="ARBA" id="ARBA00022723"/>
    </source>
</evidence>
<keyword evidence="5 12" id="KW-0479">Metal-binding</keyword>
<evidence type="ECO:0000256" key="2">
    <source>
        <dbReference type="ARBA" id="ARBA00012035"/>
    </source>
</evidence>
<feature type="binding site" evidence="12">
    <location>
        <position position="282"/>
    </location>
    <ligand>
        <name>K(+)</name>
        <dbReference type="ChEBI" id="CHEBI:29103"/>
    </ligand>
</feature>
<keyword evidence="7 12" id="KW-0418">Kinase</keyword>
<dbReference type="Gene3D" id="3.40.1190.20">
    <property type="match status" value="1"/>
</dbReference>
<feature type="binding site" evidence="12">
    <location>
        <position position="246"/>
    </location>
    <ligand>
        <name>K(+)</name>
        <dbReference type="ChEBI" id="CHEBI:29103"/>
    </ligand>
</feature>
<evidence type="ECO:0000256" key="6">
    <source>
        <dbReference type="ARBA" id="ARBA00022741"/>
    </source>
</evidence>
<dbReference type="Proteomes" id="UP000676456">
    <property type="component" value="Unassembled WGS sequence"/>
</dbReference>
<comment type="catalytic activity">
    <reaction evidence="12">
        <text>D-ribose + ATP = D-ribose 5-phosphate + ADP + H(+)</text>
        <dbReference type="Rhea" id="RHEA:13697"/>
        <dbReference type="ChEBI" id="CHEBI:15378"/>
        <dbReference type="ChEBI" id="CHEBI:30616"/>
        <dbReference type="ChEBI" id="CHEBI:47013"/>
        <dbReference type="ChEBI" id="CHEBI:78346"/>
        <dbReference type="ChEBI" id="CHEBI:456216"/>
        <dbReference type="EC" id="2.7.1.15"/>
    </reaction>
</comment>
<protein>
    <recommendedName>
        <fullName evidence="3 12">Ribokinase</fullName>
        <shortName evidence="12">RK</shortName>
        <ecNumber evidence="2 12">2.7.1.15</ecNumber>
    </recommendedName>
</protein>
<keyword evidence="11 12" id="KW-0119">Carbohydrate metabolism</keyword>
<dbReference type="EMBL" id="JAGYPN010000001">
    <property type="protein sequence ID" value="MBS4221740.1"/>
    <property type="molecule type" value="Genomic_DNA"/>
</dbReference>
<dbReference type="NCBIfam" id="TIGR02152">
    <property type="entry name" value="D_ribokin_bact"/>
    <property type="match status" value="1"/>
</dbReference>
<dbReference type="Pfam" id="PF00294">
    <property type="entry name" value="PfkB"/>
    <property type="match status" value="1"/>
</dbReference>
<dbReference type="PANTHER" id="PTHR10584:SF166">
    <property type="entry name" value="RIBOKINASE"/>
    <property type="match status" value="1"/>
</dbReference>
<dbReference type="GO" id="GO:0004747">
    <property type="term" value="F:ribokinase activity"/>
    <property type="evidence" value="ECO:0007669"/>
    <property type="project" value="UniProtKB-UniRule"/>
</dbReference>
<feature type="binding site" evidence="12">
    <location>
        <position position="140"/>
    </location>
    <ligand>
        <name>substrate</name>
    </ligand>
</feature>
<keyword evidence="10 12" id="KW-0630">Potassium</keyword>
<dbReference type="GO" id="GO:0046872">
    <property type="term" value="F:metal ion binding"/>
    <property type="evidence" value="ECO:0007669"/>
    <property type="project" value="UniProtKB-KW"/>
</dbReference>
<evidence type="ECO:0000256" key="9">
    <source>
        <dbReference type="ARBA" id="ARBA00022842"/>
    </source>
</evidence>
<feature type="binding site" evidence="12">
    <location>
        <position position="248"/>
    </location>
    <ligand>
        <name>K(+)</name>
        <dbReference type="ChEBI" id="CHEBI:29103"/>
    </ligand>
</feature>
<proteinExistence type="inferred from homology"/>
<dbReference type="AlphaFoldDB" id="A0A942UHU9"/>
<comment type="similarity">
    <text evidence="12">Belongs to the carbohydrate kinase PfkB family. Ribokinase subfamily.</text>
</comment>
<evidence type="ECO:0000256" key="8">
    <source>
        <dbReference type="ARBA" id="ARBA00022840"/>
    </source>
</evidence>
<feature type="active site" description="Proton acceptor" evidence="12">
    <location>
        <position position="252"/>
    </location>
</feature>
<comment type="cofactor">
    <cofactor evidence="12">
        <name>Mg(2+)</name>
        <dbReference type="ChEBI" id="CHEBI:18420"/>
    </cofactor>
    <text evidence="12">Requires a divalent cation, most likely magnesium in vivo, as an electrophilic catalyst to aid phosphoryl group transfer. It is the chelate of the metal and the nucleotide that is the actual substrate.</text>
</comment>
<comment type="caution">
    <text evidence="14">The sequence shown here is derived from an EMBL/GenBank/DDBJ whole genome shotgun (WGS) entry which is preliminary data.</text>
</comment>
<keyword evidence="12" id="KW-0963">Cytoplasm</keyword>
<dbReference type="InterPro" id="IPR002139">
    <property type="entry name" value="Ribo/fructo_kinase"/>
</dbReference>
<comment type="function">
    <text evidence="12">Catalyzes the phosphorylation of ribose at O-5 in a reaction requiring ATP and magnesium. The resulting D-ribose-5-phosphate can then be used either for sythesis of nucleotides, histidine, and tryptophan, or as a component of the pentose phosphate pathway.</text>
</comment>
<keyword evidence="6 12" id="KW-0547">Nucleotide-binding</keyword>
<evidence type="ECO:0000256" key="1">
    <source>
        <dbReference type="ARBA" id="ARBA00005380"/>
    </source>
</evidence>
<comment type="similarity">
    <text evidence="1">Belongs to the carbohydrate kinase pfkB family.</text>
</comment>
<comment type="subcellular location">
    <subcellularLocation>
        <location evidence="12">Cytoplasm</location>
    </subcellularLocation>
</comment>
<comment type="activity regulation">
    <text evidence="12">Activated by a monovalent cation that binds near, but not in, the active site. The most likely occupant of the site in vivo is potassium. Ion binding induces a conformational change that may alter substrate affinity.</text>
</comment>
<evidence type="ECO:0000256" key="7">
    <source>
        <dbReference type="ARBA" id="ARBA00022777"/>
    </source>
</evidence>
<feature type="binding site" evidence="12">
    <location>
        <begin position="220"/>
        <end position="225"/>
    </location>
    <ligand>
        <name>ATP</name>
        <dbReference type="ChEBI" id="CHEBI:30616"/>
    </ligand>
</feature>
<dbReference type="EC" id="2.7.1.15" evidence="2 12"/>
<keyword evidence="8 12" id="KW-0067">ATP-binding</keyword>
<feature type="domain" description="Carbohydrate kinase PfkB" evidence="13">
    <location>
        <begin position="2"/>
        <end position="293"/>
    </location>
</feature>
<dbReference type="SUPFAM" id="SSF53613">
    <property type="entry name" value="Ribokinase-like"/>
    <property type="match status" value="1"/>
</dbReference>
<evidence type="ECO:0000313" key="15">
    <source>
        <dbReference type="Proteomes" id="UP000676456"/>
    </source>
</evidence>
<dbReference type="GO" id="GO:0005829">
    <property type="term" value="C:cytosol"/>
    <property type="evidence" value="ECO:0007669"/>
    <property type="project" value="TreeGrafter"/>
</dbReference>
<dbReference type="HAMAP" id="MF_01987">
    <property type="entry name" value="Ribokinase"/>
    <property type="match status" value="1"/>
</dbReference>
<dbReference type="PANTHER" id="PTHR10584">
    <property type="entry name" value="SUGAR KINASE"/>
    <property type="match status" value="1"/>
</dbReference>
<evidence type="ECO:0000256" key="4">
    <source>
        <dbReference type="ARBA" id="ARBA00022679"/>
    </source>
</evidence>
<dbReference type="InterPro" id="IPR011877">
    <property type="entry name" value="Ribokinase"/>
</dbReference>
<feature type="binding site" evidence="12">
    <location>
        <position position="252"/>
    </location>
    <ligand>
        <name>substrate</name>
    </ligand>
</feature>
<dbReference type="RefSeq" id="WP_213096741.1">
    <property type="nucleotide sequence ID" value="NZ_JAGYPN010000001.1"/>
</dbReference>
<keyword evidence="4 12" id="KW-0808">Transferase</keyword>
<organism evidence="14 15">
    <name type="scientific">Lederbergia citrea</name>
    <dbReference type="NCBI Taxonomy" id="2833581"/>
    <lineage>
        <taxon>Bacteria</taxon>
        <taxon>Bacillati</taxon>
        <taxon>Bacillota</taxon>
        <taxon>Bacilli</taxon>
        <taxon>Bacillales</taxon>
        <taxon>Bacillaceae</taxon>
        <taxon>Lederbergia</taxon>
    </lineage>
</organism>
<comment type="subunit">
    <text evidence="12">Homodimer.</text>
</comment>
<dbReference type="InterPro" id="IPR029056">
    <property type="entry name" value="Ribokinase-like"/>
</dbReference>
<comment type="caution">
    <text evidence="12">Lacks conserved residue(s) required for the propagation of feature annotation.</text>
</comment>
<feature type="binding site" evidence="12">
    <location>
        <begin position="11"/>
        <end position="13"/>
    </location>
    <ligand>
        <name>substrate</name>
    </ligand>
</feature>
<feature type="binding site" evidence="12">
    <location>
        <position position="287"/>
    </location>
    <ligand>
        <name>K(+)</name>
        <dbReference type="ChEBI" id="CHEBI:29103"/>
    </ligand>
</feature>
<dbReference type="InterPro" id="IPR011611">
    <property type="entry name" value="PfkB_dom"/>
</dbReference>
<dbReference type="PRINTS" id="PR00990">
    <property type="entry name" value="RIBOKINASE"/>
</dbReference>
<name>A0A942UHU9_9BACI</name>
<keyword evidence="9 12" id="KW-0460">Magnesium</keyword>
<feature type="binding site" evidence="12">
    <location>
        <position position="285"/>
    </location>
    <ligand>
        <name>K(+)</name>
        <dbReference type="ChEBI" id="CHEBI:29103"/>
    </ligand>
</feature>
<dbReference type="InterPro" id="IPR002173">
    <property type="entry name" value="Carboh/pur_kinase_PfkB_CS"/>
</dbReference>
<evidence type="ECO:0000259" key="13">
    <source>
        <dbReference type="Pfam" id="PF00294"/>
    </source>
</evidence>
<evidence type="ECO:0000256" key="3">
    <source>
        <dbReference type="ARBA" id="ARBA00016943"/>
    </source>
</evidence>
<dbReference type="GO" id="GO:0005524">
    <property type="term" value="F:ATP binding"/>
    <property type="evidence" value="ECO:0007669"/>
    <property type="project" value="UniProtKB-UniRule"/>
</dbReference>
<feature type="binding site" evidence="12">
    <location>
        <position position="291"/>
    </location>
    <ligand>
        <name>K(+)</name>
        <dbReference type="ChEBI" id="CHEBI:29103"/>
    </ligand>
</feature>
<evidence type="ECO:0000256" key="10">
    <source>
        <dbReference type="ARBA" id="ARBA00022958"/>
    </source>
</evidence>
<evidence type="ECO:0000256" key="11">
    <source>
        <dbReference type="ARBA" id="ARBA00023277"/>
    </source>
</evidence>
<comment type="pathway">
    <text evidence="12">Carbohydrate metabolism; D-ribose degradation; D-ribose 5-phosphate from beta-D-ribopyranose: step 2/2.</text>
</comment>
<feature type="binding site" evidence="12">
    <location>
        <begin position="251"/>
        <end position="252"/>
    </location>
    <ligand>
        <name>ATP</name>
        <dbReference type="ChEBI" id="CHEBI:30616"/>
    </ligand>
</feature>
<feature type="binding site" evidence="12">
    <location>
        <position position="276"/>
    </location>
    <ligand>
        <name>ATP</name>
        <dbReference type="ChEBI" id="CHEBI:30616"/>
    </ligand>
</feature>